<keyword evidence="2" id="KW-1185">Reference proteome</keyword>
<evidence type="ECO:0000313" key="1">
    <source>
        <dbReference type="EMBL" id="AIT14020.1"/>
    </source>
</evidence>
<gene>
    <name evidence="1" type="primary">126</name>
    <name evidence="1" type="ORF">PBI_121Q_126</name>
</gene>
<dbReference type="KEGG" id="vg:22111166"/>
<dbReference type="Proteomes" id="UP000029889">
    <property type="component" value="Segment"/>
</dbReference>
<proteinExistence type="predicted"/>
<protein>
    <submittedName>
        <fullName evidence="1">Uncharacterized protein</fullName>
    </submittedName>
</protein>
<dbReference type="RefSeq" id="YP_009101717.1">
    <property type="nucleotide sequence ID" value="NC_025447.1"/>
</dbReference>
<dbReference type="GeneID" id="22111166"/>
<evidence type="ECO:0000313" key="2">
    <source>
        <dbReference type="Proteomes" id="UP000029889"/>
    </source>
</evidence>
<name>A0A097EX77_9CAUD</name>
<dbReference type="EMBL" id="KM507819">
    <property type="protein sequence ID" value="AIT14020.1"/>
    <property type="molecule type" value="Genomic_DNA"/>
</dbReference>
<reference evidence="1 2" key="1">
    <citation type="submission" date="2014-09" db="EMBL/GenBank/DDBJ databases">
        <authorList>
            <person name="Lapin J.S."/>
            <person name="Pope W.H."/>
            <person name="Hua J."/>
            <person name="Ford M.E."/>
            <person name="Conway J.F."/>
            <person name="Hatfull G.F."/>
            <person name="Hendrix R.W."/>
        </authorList>
    </citation>
    <scope>NUCLEOTIDE SEQUENCE [LARGE SCALE GENOMIC DNA]</scope>
</reference>
<accession>A0A097EX77</accession>
<organism evidence="1 2">
    <name type="scientific">Escherichia phage 121Q</name>
    <dbReference type="NCBI Taxonomy" id="1555202"/>
    <lineage>
        <taxon>Viruses</taxon>
        <taxon>Duplodnaviria</taxon>
        <taxon>Heunggongvirae</taxon>
        <taxon>Uroviricota</taxon>
        <taxon>Caudoviricetes</taxon>
        <taxon>Asteriusvirus</taxon>
        <taxon>Asteriusvirus av121Q</taxon>
    </lineage>
</organism>
<sequence length="54" mass="6781">MTHEEWMNDINFRYSGIGKWLKYHWEFISEPHMYDKLINDPAYEMYLIELLVRI</sequence>